<keyword evidence="3" id="KW-0862">Zinc</keyword>
<dbReference type="EMBL" id="AWUE01020584">
    <property type="protein sequence ID" value="OMO67627.1"/>
    <property type="molecule type" value="Genomic_DNA"/>
</dbReference>
<dbReference type="AlphaFoldDB" id="A0A1R3HBA6"/>
<keyword evidence="6" id="KW-1185">Reference proteome</keyword>
<keyword evidence="2" id="KW-0863">Zinc-finger</keyword>
<dbReference type="PANTHER" id="PTHR42647">
    <property type="entry name" value="SBP (S-RIBONUCLEASE BINDING PROTEIN) FAMILY PROTEIN"/>
    <property type="match status" value="1"/>
</dbReference>
<dbReference type="PANTHER" id="PTHR42647:SF50">
    <property type="entry name" value="BOI-RELATED E3 UBIQUITIN-PROTEIN LIGASE 1-LIKE ISOFORM X1"/>
    <property type="match status" value="1"/>
</dbReference>
<name>A0A1R3HBA6_9ROSI</name>
<evidence type="ECO:0000313" key="5">
    <source>
        <dbReference type="EMBL" id="OMO67627.1"/>
    </source>
</evidence>
<organism evidence="5 6">
    <name type="scientific">Corchorus olitorius</name>
    <dbReference type="NCBI Taxonomy" id="93759"/>
    <lineage>
        <taxon>Eukaryota</taxon>
        <taxon>Viridiplantae</taxon>
        <taxon>Streptophyta</taxon>
        <taxon>Embryophyta</taxon>
        <taxon>Tracheophyta</taxon>
        <taxon>Spermatophyta</taxon>
        <taxon>Magnoliopsida</taxon>
        <taxon>eudicotyledons</taxon>
        <taxon>Gunneridae</taxon>
        <taxon>Pentapetalae</taxon>
        <taxon>rosids</taxon>
        <taxon>malvids</taxon>
        <taxon>Malvales</taxon>
        <taxon>Malvaceae</taxon>
        <taxon>Grewioideae</taxon>
        <taxon>Apeibeae</taxon>
        <taxon>Corchorus</taxon>
    </lineage>
</organism>
<proteinExistence type="predicted"/>
<accession>A0A1R3HBA6</accession>
<keyword evidence="1" id="KW-0479">Metal-binding</keyword>
<evidence type="ECO:0000256" key="4">
    <source>
        <dbReference type="SAM" id="MobiDB-lite"/>
    </source>
</evidence>
<comment type="caution">
    <text evidence="5">The sequence shown here is derived from an EMBL/GenBank/DDBJ whole genome shotgun (WGS) entry which is preliminary data.</text>
</comment>
<dbReference type="GO" id="GO:0004842">
    <property type="term" value="F:ubiquitin-protein transferase activity"/>
    <property type="evidence" value="ECO:0007669"/>
    <property type="project" value="TreeGrafter"/>
</dbReference>
<dbReference type="OrthoDB" id="1711136at2759"/>
<evidence type="ECO:0000256" key="2">
    <source>
        <dbReference type="ARBA" id="ARBA00022771"/>
    </source>
</evidence>
<dbReference type="GO" id="GO:0008270">
    <property type="term" value="F:zinc ion binding"/>
    <property type="evidence" value="ECO:0007669"/>
    <property type="project" value="UniProtKB-KW"/>
</dbReference>
<evidence type="ECO:0000313" key="6">
    <source>
        <dbReference type="Proteomes" id="UP000187203"/>
    </source>
</evidence>
<evidence type="ECO:0000256" key="3">
    <source>
        <dbReference type="ARBA" id="ARBA00022833"/>
    </source>
</evidence>
<sequence>MFGGDNNNLVLPVLLEENRFHYENNALPGLQLFEDCPLNYMPNGNTTSVNRPIKRGREAEPTPRQQKYHISVNNNLHLDEAGQPGSVLNPNPVSTGLKLSYEEDGHNSSVTSISGNMATSLPIMLSLGDNLKAEIDRQNNEFDHYIKLQEENILKGIRDLKQRQTISFLNAIEKGVGRKLQEKQLEIENMNRKSKELVMEQGAMHGKEGCGESEVDDAASYTNHHCLDGSGNPFSSKKQIVKVSLKYALSAR</sequence>
<gene>
    <name evidence="5" type="ORF">COLO4_30063</name>
</gene>
<dbReference type="STRING" id="93759.A0A1R3HBA6"/>
<dbReference type="Proteomes" id="UP000187203">
    <property type="component" value="Unassembled WGS sequence"/>
</dbReference>
<feature type="region of interest" description="Disordered" evidence="4">
    <location>
        <begin position="44"/>
        <end position="65"/>
    </location>
</feature>
<evidence type="ECO:0000256" key="1">
    <source>
        <dbReference type="ARBA" id="ARBA00022723"/>
    </source>
</evidence>
<protein>
    <submittedName>
        <fullName evidence="5">Uncharacterized protein</fullName>
    </submittedName>
</protein>
<reference evidence="6" key="1">
    <citation type="submission" date="2013-09" db="EMBL/GenBank/DDBJ databases">
        <title>Corchorus olitorius genome sequencing.</title>
        <authorList>
            <person name="Alam M."/>
            <person name="Haque M.S."/>
            <person name="Islam M.S."/>
            <person name="Emdad E.M."/>
            <person name="Islam M.M."/>
            <person name="Ahmed B."/>
            <person name="Halim A."/>
            <person name="Hossen Q.M.M."/>
            <person name="Hossain M.Z."/>
            <person name="Ahmed R."/>
            <person name="Khan M.M."/>
            <person name="Islam R."/>
            <person name="Rashid M.M."/>
            <person name="Khan S.A."/>
            <person name="Rahman M.S."/>
            <person name="Alam M."/>
            <person name="Yahiya A.S."/>
            <person name="Khan M.S."/>
            <person name="Azam M.S."/>
            <person name="Haque T."/>
            <person name="Lashkar M.Z.H."/>
            <person name="Akhand A.I."/>
            <person name="Morshed G."/>
            <person name="Roy S."/>
            <person name="Uddin K.S."/>
            <person name="Rabeya T."/>
            <person name="Hossain A.S."/>
            <person name="Chowdhury A."/>
            <person name="Snigdha A.R."/>
            <person name="Mortoza M.S."/>
            <person name="Matin S.A."/>
            <person name="Hoque S.M.E."/>
            <person name="Islam M.K."/>
            <person name="Roy D.K."/>
            <person name="Haider R."/>
            <person name="Moosa M.M."/>
            <person name="Elias S.M."/>
            <person name="Hasan A.M."/>
            <person name="Jahan S."/>
            <person name="Shafiuddin M."/>
            <person name="Mahmood N."/>
            <person name="Shommy N.S."/>
        </authorList>
    </citation>
    <scope>NUCLEOTIDE SEQUENCE [LARGE SCALE GENOMIC DNA]</scope>
    <source>
        <strain evidence="6">cv. O-4</strain>
    </source>
</reference>